<evidence type="ECO:0000313" key="3">
    <source>
        <dbReference type="EMBL" id="QWF71963.1"/>
    </source>
</evidence>
<dbReference type="Proteomes" id="UP000676649">
    <property type="component" value="Chromosome"/>
</dbReference>
<keyword evidence="1" id="KW-1188">Viral release from host cell</keyword>
<keyword evidence="2" id="KW-0231">Viral genome packaging</keyword>
<protein>
    <submittedName>
        <fullName evidence="3">Terminase small subunit</fullName>
    </submittedName>
</protein>
<sequence>MALSAKQLAFVDEYMVDFNAAQAAIRAGYNPKTVNDYASVLRNRPDINAEISRRQQERSQQCALNKAQVIQEIARLAFNDPRQAFDANGALLPVQDWPDSLAACVASVKVLECKTLDGITVGEVKEIRFWDKGKQLELASRHLGLLKDRLEVSTPVAQLIKSARERLRDR</sequence>
<name>A0A975MQ31_9GAMM</name>
<dbReference type="InterPro" id="IPR052404">
    <property type="entry name" value="SPP1-like_terminase"/>
</dbReference>
<dbReference type="AlphaFoldDB" id="A0A975MQ31"/>
<reference evidence="3" key="1">
    <citation type="submission" date="2021-04" db="EMBL/GenBank/DDBJ databases">
        <title>Draft genome sequence data of methanotrophic Methylovulum sp. strain S1L and Methylomonas sp. strain S2AM isolated from boreal lake water columns.</title>
        <authorList>
            <person name="Rissanen A.J."/>
            <person name="Mangayil R."/>
            <person name="Svenning M.M."/>
            <person name="Khanongnuch R."/>
        </authorList>
    </citation>
    <scope>NUCLEOTIDE SEQUENCE</scope>
    <source>
        <strain evidence="3">S2AM</strain>
    </source>
</reference>
<gene>
    <name evidence="3" type="ORF">KEF85_05775</name>
</gene>
<evidence type="ECO:0000256" key="2">
    <source>
        <dbReference type="ARBA" id="ARBA00023219"/>
    </source>
</evidence>
<organism evidence="3 4">
    <name type="scientific">Methylomonas paludis</name>
    <dbReference type="NCBI Taxonomy" id="1173101"/>
    <lineage>
        <taxon>Bacteria</taxon>
        <taxon>Pseudomonadati</taxon>
        <taxon>Pseudomonadota</taxon>
        <taxon>Gammaproteobacteria</taxon>
        <taxon>Methylococcales</taxon>
        <taxon>Methylococcaceae</taxon>
        <taxon>Methylomonas</taxon>
    </lineage>
</organism>
<dbReference type="RefSeq" id="WP_215583890.1">
    <property type="nucleotide sequence ID" value="NZ_CP073754.1"/>
</dbReference>
<evidence type="ECO:0000256" key="1">
    <source>
        <dbReference type="ARBA" id="ARBA00022612"/>
    </source>
</evidence>
<dbReference type="Pfam" id="PF03592">
    <property type="entry name" value="Terminase_2"/>
    <property type="match status" value="1"/>
</dbReference>
<dbReference type="Gene3D" id="1.10.10.1400">
    <property type="entry name" value="Terminase, small subunit, N-terminal DNA-binding domain, HTH motif"/>
    <property type="match status" value="1"/>
</dbReference>
<accession>A0A975MQ31</accession>
<dbReference type="PANTHER" id="PTHR41328:SF2">
    <property type="entry name" value="TERMINASE SMALL SUBUNIT"/>
    <property type="match status" value="1"/>
</dbReference>
<dbReference type="KEGG" id="mpad:KEF85_05775"/>
<dbReference type="PANTHER" id="PTHR41328">
    <property type="entry name" value="TERMINASE SMALL SUBUNIT-RELATED"/>
    <property type="match status" value="1"/>
</dbReference>
<keyword evidence="4" id="KW-1185">Reference proteome</keyword>
<dbReference type="EMBL" id="CP073754">
    <property type="protein sequence ID" value="QWF71963.1"/>
    <property type="molecule type" value="Genomic_DNA"/>
</dbReference>
<dbReference type="GO" id="GO:0051276">
    <property type="term" value="P:chromosome organization"/>
    <property type="evidence" value="ECO:0007669"/>
    <property type="project" value="InterPro"/>
</dbReference>
<evidence type="ECO:0000313" key="4">
    <source>
        <dbReference type="Proteomes" id="UP000676649"/>
    </source>
</evidence>
<proteinExistence type="predicted"/>
<dbReference type="InterPro" id="IPR005335">
    <property type="entry name" value="Terminase_ssu"/>
</dbReference>
<dbReference type="InterPro" id="IPR038713">
    <property type="entry name" value="Terminase_Gp1_N_sf"/>
</dbReference>